<sequence length="273" mass="31611">MRFCFVIPLKTIKAFEDNQWVDNEKKRSLIFLNLMRTLKSIDDAASVAGDVIEVNVFISGHENPLENVAQDWKSISIDFIENHFSRPTDKSLYMKDKELKKISAFARVESFIAQSDNDTTLLMLFDADDLVSKDFFNYVLLTFEQQGCDDIAIMAGYMYDYNNKTFGYLDGSERIFYRNCGSSFISKVKLEDLQDNGFVHRLKNHVEFHLRAKEASRNVHYSFNTSVLYLVNHGENDISERHGEFYIVHFVKHFKCSPEEASLANEQFPLLAS</sequence>
<protein>
    <recommendedName>
        <fullName evidence="3">Glycosyltransferase 2-like domain-containing protein</fullName>
    </recommendedName>
</protein>
<comment type="caution">
    <text evidence="1">The sequence shown here is derived from an EMBL/GenBank/DDBJ whole genome shotgun (WGS) entry which is preliminary data.</text>
</comment>
<dbReference type="AlphaFoldDB" id="A0AAW7Z701"/>
<proteinExistence type="predicted"/>
<evidence type="ECO:0000313" key="1">
    <source>
        <dbReference type="EMBL" id="MDO6578831.1"/>
    </source>
</evidence>
<dbReference type="Proteomes" id="UP001170717">
    <property type="component" value="Unassembled WGS sequence"/>
</dbReference>
<dbReference type="InterPro" id="IPR029044">
    <property type="entry name" value="Nucleotide-diphossugar_trans"/>
</dbReference>
<reference evidence="1" key="1">
    <citation type="submission" date="2023-07" db="EMBL/GenBank/DDBJ databases">
        <title>Genome content predicts the carbon catabolic preferences of heterotrophic bacteria.</title>
        <authorList>
            <person name="Gralka M."/>
        </authorList>
    </citation>
    <scope>NUCLEOTIDE SEQUENCE</scope>
    <source>
        <strain evidence="1">F2M12</strain>
    </source>
</reference>
<name>A0AAW7Z701_9ALTE</name>
<gene>
    <name evidence="1" type="ORF">Q4527_15605</name>
</gene>
<dbReference type="EMBL" id="JAUOQI010000012">
    <property type="protein sequence ID" value="MDO6578831.1"/>
    <property type="molecule type" value="Genomic_DNA"/>
</dbReference>
<evidence type="ECO:0008006" key="3">
    <source>
        <dbReference type="Google" id="ProtNLM"/>
    </source>
</evidence>
<organism evidence="1 2">
    <name type="scientific">Alteromonas stellipolaris</name>
    <dbReference type="NCBI Taxonomy" id="233316"/>
    <lineage>
        <taxon>Bacteria</taxon>
        <taxon>Pseudomonadati</taxon>
        <taxon>Pseudomonadota</taxon>
        <taxon>Gammaproteobacteria</taxon>
        <taxon>Alteromonadales</taxon>
        <taxon>Alteromonadaceae</taxon>
        <taxon>Alteromonas/Salinimonas group</taxon>
        <taxon>Alteromonas</taxon>
    </lineage>
</organism>
<evidence type="ECO:0000313" key="2">
    <source>
        <dbReference type="Proteomes" id="UP001170717"/>
    </source>
</evidence>
<accession>A0AAW7Z701</accession>
<dbReference type="SUPFAM" id="SSF53448">
    <property type="entry name" value="Nucleotide-diphospho-sugar transferases"/>
    <property type="match status" value="1"/>
</dbReference>
<dbReference type="RefSeq" id="WP_303538751.1">
    <property type="nucleotide sequence ID" value="NZ_JAUOQI010000012.1"/>
</dbReference>